<dbReference type="InterPro" id="IPR026259">
    <property type="entry name" value="MauG/Cytc_peroxidase"/>
</dbReference>
<evidence type="ECO:0000259" key="4">
    <source>
        <dbReference type="Pfam" id="PF03150"/>
    </source>
</evidence>
<evidence type="ECO:0000313" key="6">
    <source>
        <dbReference type="Proteomes" id="UP001221558"/>
    </source>
</evidence>
<dbReference type="InterPro" id="IPR051395">
    <property type="entry name" value="Cytochrome_c_Peroxidase/MauG"/>
</dbReference>
<accession>A0ABY7WHE8</accession>
<dbReference type="RefSeq" id="WP_274265564.1">
    <property type="nucleotide sequence ID" value="NZ_CP117880.1"/>
</dbReference>
<evidence type="ECO:0000313" key="5">
    <source>
        <dbReference type="EMBL" id="WDF66824.1"/>
    </source>
</evidence>
<proteinExistence type="predicted"/>
<keyword evidence="6" id="KW-1185">Reference proteome</keyword>
<keyword evidence="5" id="KW-0575">Peroxidase</keyword>
<evidence type="ECO:0000256" key="1">
    <source>
        <dbReference type="ARBA" id="ARBA00004196"/>
    </source>
</evidence>
<dbReference type="InterPro" id="IPR004852">
    <property type="entry name" value="Di-haem_cyt_c_peroxidsae"/>
</dbReference>
<dbReference type="SUPFAM" id="SSF46626">
    <property type="entry name" value="Cytochrome c"/>
    <property type="match status" value="2"/>
</dbReference>
<reference evidence="5 6" key="1">
    <citation type="submission" date="2023-02" db="EMBL/GenBank/DDBJ databases">
        <title>Genome sequence of Sphingobacterium sp. KACC 22765.</title>
        <authorList>
            <person name="Kim S."/>
            <person name="Heo J."/>
            <person name="Kwon S.-W."/>
        </authorList>
    </citation>
    <scope>NUCLEOTIDE SEQUENCE [LARGE SCALE GENOMIC DNA]</scope>
    <source>
        <strain evidence="5 6">KACC 22765</strain>
    </source>
</reference>
<keyword evidence="2" id="KW-0732">Signal</keyword>
<dbReference type="InterPro" id="IPR036909">
    <property type="entry name" value="Cyt_c-like_dom_sf"/>
</dbReference>
<dbReference type="GO" id="GO:0004601">
    <property type="term" value="F:peroxidase activity"/>
    <property type="evidence" value="ECO:0007669"/>
    <property type="project" value="UniProtKB-KW"/>
</dbReference>
<protein>
    <submittedName>
        <fullName evidence="5">Cytochrome c peroxidase</fullName>
    </submittedName>
</protein>
<dbReference type="Pfam" id="PF03150">
    <property type="entry name" value="CCP_MauG"/>
    <property type="match status" value="1"/>
</dbReference>
<dbReference type="PANTHER" id="PTHR30600">
    <property type="entry name" value="CYTOCHROME C PEROXIDASE-RELATED"/>
    <property type="match status" value="1"/>
</dbReference>
<dbReference type="Proteomes" id="UP001221558">
    <property type="component" value="Chromosome"/>
</dbReference>
<feature type="domain" description="Di-haem cytochrome c peroxidase" evidence="4">
    <location>
        <begin position="54"/>
        <end position="200"/>
    </location>
</feature>
<name>A0ABY7WHE8_9SPHI</name>
<comment type="subcellular location">
    <subcellularLocation>
        <location evidence="1">Cell envelope</location>
    </subcellularLocation>
</comment>
<keyword evidence="3" id="KW-0560">Oxidoreductase</keyword>
<dbReference type="Gene3D" id="1.10.760.10">
    <property type="entry name" value="Cytochrome c-like domain"/>
    <property type="match status" value="2"/>
</dbReference>
<gene>
    <name evidence="5" type="ORF">PQ465_10960</name>
</gene>
<evidence type="ECO:0000256" key="3">
    <source>
        <dbReference type="ARBA" id="ARBA00023002"/>
    </source>
</evidence>
<evidence type="ECO:0000256" key="2">
    <source>
        <dbReference type="ARBA" id="ARBA00022729"/>
    </source>
</evidence>
<sequence length="358" mass="40307">MLKFAFLVILIVVMALSQLSGLTKMQQPAVFELAYPSYFGKGFSIPKDNPMTRQGVELGRMLFYERALSFDNSMSCATCHQQAFAFTDGEKFSKGVTGKAQQRNTMALVNLLWVKDFFWDGRVRGLEQQVEVPLTSAHEMGQSWAKTVEKLTAMPLYRRQFKAAFGDAGIDQHRIAKALAQFERTLISSDSKYDRYLRGAYQPTATELNGITLFYGSGQPGARGGFCAHCHGGPKTYQELYMNNGLDSVFKDSGRFAWTGKDYDRGRFRVVSLRNIALTAPYMHDGRFASLEEVVDHYSDQVVQTAFLSPFLLDVGGKQIRLTTKEKKEIVSFLHMLTDSSFISNPQFGDPFTTKQKI</sequence>
<dbReference type="PIRSF" id="PIRSF000294">
    <property type="entry name" value="Cytochrome-c_peroxidase"/>
    <property type="match status" value="1"/>
</dbReference>
<dbReference type="PANTHER" id="PTHR30600:SF10">
    <property type="entry name" value="BLL6722 PROTEIN"/>
    <property type="match status" value="1"/>
</dbReference>
<organism evidence="5 6">
    <name type="scientific">Sphingobacterium oryzagri</name>
    <dbReference type="NCBI Taxonomy" id="3025669"/>
    <lineage>
        <taxon>Bacteria</taxon>
        <taxon>Pseudomonadati</taxon>
        <taxon>Bacteroidota</taxon>
        <taxon>Sphingobacteriia</taxon>
        <taxon>Sphingobacteriales</taxon>
        <taxon>Sphingobacteriaceae</taxon>
        <taxon>Sphingobacterium</taxon>
    </lineage>
</organism>
<dbReference type="EMBL" id="CP117880">
    <property type="protein sequence ID" value="WDF66824.1"/>
    <property type="molecule type" value="Genomic_DNA"/>
</dbReference>